<accession>A0A1G1SVF0</accession>
<sequence>MIRDRGQAEARLSTGFSGTELQAGYQVTDKLVVHTALLTYGRAQGSHKLRSADLGLGYYYNSPNGFWRLGMHGGLATGGGRSGSSGASFEGSEATPAVDYRVRYTYAYVQPTIHLMEDRQTWSFGLRVGRAYYHRFTQVGADTLGGPVNTVDYGGRQLSFLQAGFQYGYRLSPRVNLSTTFGAQAFIGNGGPVEVGMSSGLVGQVGVHFTLRELPKLRR</sequence>
<comment type="caution">
    <text evidence="1">The sequence shown here is derived from an EMBL/GenBank/DDBJ whole genome shotgun (WGS) entry which is preliminary data.</text>
</comment>
<dbReference type="Proteomes" id="UP000176294">
    <property type="component" value="Unassembled WGS sequence"/>
</dbReference>
<dbReference type="AlphaFoldDB" id="A0A1G1SVF0"/>
<gene>
    <name evidence="1" type="ORF">BEN47_04220</name>
</gene>
<evidence type="ECO:0008006" key="3">
    <source>
        <dbReference type="Google" id="ProtNLM"/>
    </source>
</evidence>
<proteinExistence type="predicted"/>
<organism evidence="1 2">
    <name type="scientific">Hymenobacter lapidarius</name>
    <dbReference type="NCBI Taxonomy" id="1908237"/>
    <lineage>
        <taxon>Bacteria</taxon>
        <taxon>Pseudomonadati</taxon>
        <taxon>Bacteroidota</taxon>
        <taxon>Cytophagia</taxon>
        <taxon>Cytophagales</taxon>
        <taxon>Hymenobacteraceae</taxon>
        <taxon>Hymenobacter</taxon>
    </lineage>
</organism>
<keyword evidence="2" id="KW-1185">Reference proteome</keyword>
<evidence type="ECO:0000313" key="2">
    <source>
        <dbReference type="Proteomes" id="UP000176294"/>
    </source>
</evidence>
<dbReference type="EMBL" id="MDZB01000142">
    <property type="protein sequence ID" value="OGX82591.1"/>
    <property type="molecule type" value="Genomic_DNA"/>
</dbReference>
<dbReference type="STRING" id="1908237.BEN47_04220"/>
<name>A0A1G1SVF0_9BACT</name>
<reference evidence="1 2" key="1">
    <citation type="submission" date="2016-08" db="EMBL/GenBank/DDBJ databases">
        <title>Hymenobacter coccineus sp. nov., Hymenobacter lapidarius sp. nov. and Hymenobacter glacialis sp. nov., isolated from Antarctic soil.</title>
        <authorList>
            <person name="Sedlacek I."/>
            <person name="Kralova S."/>
            <person name="Kyrova K."/>
            <person name="Maslanova I."/>
            <person name="Stankova E."/>
            <person name="Vrbovska V."/>
            <person name="Nemec M."/>
            <person name="Bartak M."/>
            <person name="Svec P."/>
            <person name="Busse H.-J."/>
            <person name="Pantucek R."/>
        </authorList>
    </citation>
    <scope>NUCLEOTIDE SEQUENCE [LARGE SCALE GENOMIC DNA]</scope>
    <source>
        <strain evidence="1 2">CCM 8643</strain>
    </source>
</reference>
<evidence type="ECO:0000313" key="1">
    <source>
        <dbReference type="EMBL" id="OGX82591.1"/>
    </source>
</evidence>
<protein>
    <recommendedName>
        <fullName evidence="3">Outer membrane protein beta-barrel domain-containing protein</fullName>
    </recommendedName>
</protein>